<evidence type="ECO:0000313" key="2">
    <source>
        <dbReference type="EMBL" id="KAG6410327.1"/>
    </source>
</evidence>
<sequence>MANRGGFNRTEPLTTISAGIVMGVESRSSSTRPLDTPAMALEHVLASIARLEARMDASDRRGGAAQPPPGPDPDPPYAKWPRERVESGRHRPVWSTVTAVDSQQPVRVSEGPATQGAQFASQAGSASWDRPAQLGFAEGPSTRGLHLVFRHGASAWDRPGMAGDIHRDRPRSAWDNPSRRSDYRFERQAPGGDTTWERQEGPAYTDTPAQAKESVTEGLADEETVDTRETYHEEPERSIARDRSRRQKRQPRRLADSAKH</sequence>
<evidence type="ECO:0000256" key="1">
    <source>
        <dbReference type="SAM" id="MobiDB-lite"/>
    </source>
</evidence>
<organism evidence="2">
    <name type="scientific">Salvia splendens</name>
    <name type="common">Scarlet sage</name>
    <dbReference type="NCBI Taxonomy" id="180675"/>
    <lineage>
        <taxon>Eukaryota</taxon>
        <taxon>Viridiplantae</taxon>
        <taxon>Streptophyta</taxon>
        <taxon>Embryophyta</taxon>
        <taxon>Tracheophyta</taxon>
        <taxon>Spermatophyta</taxon>
        <taxon>Magnoliopsida</taxon>
        <taxon>eudicotyledons</taxon>
        <taxon>Gunneridae</taxon>
        <taxon>Pentapetalae</taxon>
        <taxon>asterids</taxon>
        <taxon>lamiids</taxon>
        <taxon>Lamiales</taxon>
        <taxon>Lamiaceae</taxon>
        <taxon>Nepetoideae</taxon>
        <taxon>Mentheae</taxon>
        <taxon>Salviinae</taxon>
        <taxon>Salvia</taxon>
        <taxon>Salvia subgen. Calosphace</taxon>
        <taxon>core Calosphace</taxon>
    </lineage>
</organism>
<protein>
    <submittedName>
        <fullName evidence="2">Uncharacterized protein</fullName>
    </submittedName>
</protein>
<name>A0A8X8ZM14_SALSN</name>
<comment type="caution">
    <text evidence="2">The sequence shown here is derived from an EMBL/GenBank/DDBJ whole genome shotgun (WGS) entry which is preliminary data.</text>
</comment>
<reference evidence="2" key="1">
    <citation type="submission" date="2018-01" db="EMBL/GenBank/DDBJ databases">
        <authorList>
            <person name="Mao J.F."/>
        </authorList>
    </citation>
    <scope>NUCLEOTIDE SEQUENCE</scope>
    <source>
        <strain evidence="2">Huo1</strain>
        <tissue evidence="2">Leaf</tissue>
    </source>
</reference>
<dbReference type="AlphaFoldDB" id="A0A8X8ZM14"/>
<feature type="region of interest" description="Disordered" evidence="1">
    <location>
        <begin position="156"/>
        <end position="260"/>
    </location>
</feature>
<feature type="compositionally biased region" description="Basic residues" evidence="1">
    <location>
        <begin position="243"/>
        <end position="252"/>
    </location>
</feature>
<keyword evidence="3" id="KW-1185">Reference proteome</keyword>
<feature type="compositionally biased region" description="Basic and acidic residues" evidence="1">
    <location>
        <begin position="52"/>
        <end position="62"/>
    </location>
</feature>
<proteinExistence type="predicted"/>
<dbReference type="EMBL" id="PNBA02000010">
    <property type="protein sequence ID" value="KAG6410327.1"/>
    <property type="molecule type" value="Genomic_DNA"/>
</dbReference>
<reference evidence="2" key="2">
    <citation type="submission" date="2020-08" db="EMBL/GenBank/DDBJ databases">
        <title>Plant Genome Project.</title>
        <authorList>
            <person name="Zhang R.-G."/>
        </authorList>
    </citation>
    <scope>NUCLEOTIDE SEQUENCE</scope>
    <source>
        <strain evidence="2">Huo1</strain>
        <tissue evidence="2">Leaf</tissue>
    </source>
</reference>
<dbReference type="Proteomes" id="UP000298416">
    <property type="component" value="Unassembled WGS sequence"/>
</dbReference>
<gene>
    <name evidence="2" type="ORF">SASPL_128385</name>
</gene>
<feature type="region of interest" description="Disordered" evidence="1">
    <location>
        <begin position="52"/>
        <end position="139"/>
    </location>
</feature>
<feature type="compositionally biased region" description="Basic and acidic residues" evidence="1">
    <location>
        <begin position="225"/>
        <end position="242"/>
    </location>
</feature>
<feature type="compositionally biased region" description="Pro residues" evidence="1">
    <location>
        <begin position="66"/>
        <end position="78"/>
    </location>
</feature>
<feature type="compositionally biased region" description="Low complexity" evidence="1">
    <location>
        <begin position="113"/>
        <end position="127"/>
    </location>
</feature>
<feature type="compositionally biased region" description="Polar residues" evidence="1">
    <location>
        <begin position="95"/>
        <end position="106"/>
    </location>
</feature>
<feature type="compositionally biased region" description="Basic and acidic residues" evidence="1">
    <location>
        <begin position="80"/>
        <end position="89"/>
    </location>
</feature>
<feature type="compositionally biased region" description="Basic and acidic residues" evidence="1">
    <location>
        <begin position="164"/>
        <end position="187"/>
    </location>
</feature>
<accession>A0A8X8ZM14</accession>
<evidence type="ECO:0000313" key="3">
    <source>
        <dbReference type="Proteomes" id="UP000298416"/>
    </source>
</evidence>